<gene>
    <name evidence="2" type="ORF">EJ995_03225</name>
</gene>
<proteinExistence type="predicted"/>
<dbReference type="KEGG" id="noj:EJ995_03225"/>
<evidence type="ECO:0000259" key="1">
    <source>
        <dbReference type="Pfam" id="PF03168"/>
    </source>
</evidence>
<dbReference type="EMBL" id="CP034549">
    <property type="protein sequence ID" value="AZQ43294.1"/>
    <property type="molecule type" value="Genomic_DNA"/>
</dbReference>
<sequence>MKNSLYIIIALLFLTACDNPYEDITFVEIKNVRLTNISKNKVDLVADCILYNPNSVGLELREADFDVFLNGKKAAKVLQEKDALMPAKEEFTFPITASIDPEELYGKKASGLFDIAIQVLANEEVAVKYEGTLKAGKGSFNFLVPVIDSLKVPVKIRN</sequence>
<dbReference type="AlphaFoldDB" id="A0A3S9MVX8"/>
<dbReference type="PROSITE" id="PS51257">
    <property type="entry name" value="PROKAR_LIPOPROTEIN"/>
    <property type="match status" value="1"/>
</dbReference>
<protein>
    <recommendedName>
        <fullName evidence="1">Late embryogenesis abundant protein LEA-2 subgroup domain-containing protein</fullName>
    </recommendedName>
</protein>
<evidence type="ECO:0000313" key="2">
    <source>
        <dbReference type="EMBL" id="AZQ43294.1"/>
    </source>
</evidence>
<accession>A0A3S9MVX8</accession>
<evidence type="ECO:0000313" key="3">
    <source>
        <dbReference type="Proteomes" id="UP000279600"/>
    </source>
</evidence>
<dbReference type="Proteomes" id="UP000279600">
    <property type="component" value="Chromosome"/>
</dbReference>
<dbReference type="OrthoDB" id="1144002at2"/>
<name>A0A3S9MVX8_9FLAO</name>
<organism evidence="2 3">
    <name type="scientific">Nonlabens ponticola</name>
    <dbReference type="NCBI Taxonomy" id="2496866"/>
    <lineage>
        <taxon>Bacteria</taxon>
        <taxon>Pseudomonadati</taxon>
        <taxon>Bacteroidota</taxon>
        <taxon>Flavobacteriia</taxon>
        <taxon>Flavobacteriales</taxon>
        <taxon>Flavobacteriaceae</taxon>
        <taxon>Nonlabens</taxon>
    </lineage>
</organism>
<dbReference type="InterPro" id="IPR004864">
    <property type="entry name" value="LEA_2"/>
</dbReference>
<reference evidence="2 3" key="1">
    <citation type="submission" date="2018-12" db="EMBL/GenBank/DDBJ databases">
        <title>Complete genome of Nonlabens sp. MJ115.</title>
        <authorList>
            <person name="Choi H.S."/>
            <person name="Jung J."/>
        </authorList>
    </citation>
    <scope>NUCLEOTIDE SEQUENCE [LARGE SCALE GENOMIC DNA]</scope>
    <source>
        <strain evidence="2 3">MJ115</strain>
    </source>
</reference>
<dbReference type="RefSeq" id="WP_126445560.1">
    <property type="nucleotide sequence ID" value="NZ_CP034549.1"/>
</dbReference>
<dbReference type="SUPFAM" id="SSF117070">
    <property type="entry name" value="LEA14-like"/>
    <property type="match status" value="1"/>
</dbReference>
<dbReference type="Pfam" id="PF03168">
    <property type="entry name" value="LEA_2"/>
    <property type="match status" value="1"/>
</dbReference>
<feature type="domain" description="Late embryogenesis abundant protein LEA-2 subgroup" evidence="1">
    <location>
        <begin position="50"/>
        <end position="145"/>
    </location>
</feature>
<dbReference type="Gene3D" id="2.60.40.1820">
    <property type="match status" value="1"/>
</dbReference>
<keyword evidence="3" id="KW-1185">Reference proteome</keyword>